<evidence type="ECO:0000313" key="4">
    <source>
        <dbReference type="Proteomes" id="UP001341840"/>
    </source>
</evidence>
<protein>
    <recommendedName>
        <fullName evidence="5">QWRF motif-containing protein 3</fullName>
    </recommendedName>
</protein>
<evidence type="ECO:0000313" key="3">
    <source>
        <dbReference type="EMBL" id="MED6109635.1"/>
    </source>
</evidence>
<dbReference type="EMBL" id="JASCZI010000170">
    <property type="protein sequence ID" value="MED6109635.1"/>
    <property type="molecule type" value="Genomic_DNA"/>
</dbReference>
<accession>A0ABU6QD68</accession>
<evidence type="ECO:0000256" key="2">
    <source>
        <dbReference type="SAM" id="MobiDB-lite"/>
    </source>
</evidence>
<gene>
    <name evidence="3" type="ORF">PIB30_035524</name>
</gene>
<feature type="region of interest" description="Disordered" evidence="2">
    <location>
        <begin position="538"/>
        <end position="561"/>
    </location>
</feature>
<reference evidence="3 4" key="1">
    <citation type="journal article" date="2023" name="Plants (Basel)">
        <title>Bridging the Gap: Combining Genomics and Transcriptomics Approaches to Understand Stylosanthes scabra, an Orphan Legume from the Brazilian Caatinga.</title>
        <authorList>
            <person name="Ferreira-Neto J.R.C."/>
            <person name="da Silva M.D."/>
            <person name="Binneck E."/>
            <person name="de Melo N.F."/>
            <person name="da Silva R.H."/>
            <person name="de Melo A.L.T.M."/>
            <person name="Pandolfi V."/>
            <person name="Bustamante F.O."/>
            <person name="Brasileiro-Vidal A.C."/>
            <person name="Benko-Iseppon A.M."/>
        </authorList>
    </citation>
    <scope>NUCLEOTIDE SEQUENCE [LARGE SCALE GENOMIC DNA]</scope>
    <source>
        <tissue evidence="3">Leaves</tissue>
    </source>
</reference>
<feature type="compositionally biased region" description="Low complexity" evidence="2">
    <location>
        <begin position="538"/>
        <end position="551"/>
    </location>
</feature>
<feature type="compositionally biased region" description="Polar residues" evidence="2">
    <location>
        <begin position="35"/>
        <end position="61"/>
    </location>
</feature>
<proteinExistence type="inferred from homology"/>
<dbReference type="Proteomes" id="UP001341840">
    <property type="component" value="Unassembled WGS sequence"/>
</dbReference>
<evidence type="ECO:0008006" key="5">
    <source>
        <dbReference type="Google" id="ProtNLM"/>
    </source>
</evidence>
<comment type="similarity">
    <text evidence="1">Belongs to the QWRF family.</text>
</comment>
<organism evidence="3 4">
    <name type="scientific">Stylosanthes scabra</name>
    <dbReference type="NCBI Taxonomy" id="79078"/>
    <lineage>
        <taxon>Eukaryota</taxon>
        <taxon>Viridiplantae</taxon>
        <taxon>Streptophyta</taxon>
        <taxon>Embryophyta</taxon>
        <taxon>Tracheophyta</taxon>
        <taxon>Spermatophyta</taxon>
        <taxon>Magnoliopsida</taxon>
        <taxon>eudicotyledons</taxon>
        <taxon>Gunneridae</taxon>
        <taxon>Pentapetalae</taxon>
        <taxon>rosids</taxon>
        <taxon>fabids</taxon>
        <taxon>Fabales</taxon>
        <taxon>Fabaceae</taxon>
        <taxon>Papilionoideae</taxon>
        <taxon>50 kb inversion clade</taxon>
        <taxon>dalbergioids sensu lato</taxon>
        <taxon>Dalbergieae</taxon>
        <taxon>Pterocarpus clade</taxon>
        <taxon>Stylosanthes</taxon>
    </lineage>
</organism>
<feature type="compositionally biased region" description="Low complexity" evidence="2">
    <location>
        <begin position="1"/>
        <end position="15"/>
    </location>
</feature>
<feature type="region of interest" description="Disordered" evidence="2">
    <location>
        <begin position="132"/>
        <end position="164"/>
    </location>
</feature>
<feature type="compositionally biased region" description="Basic and acidic residues" evidence="2">
    <location>
        <begin position="20"/>
        <end position="34"/>
    </location>
</feature>
<feature type="region of interest" description="Disordered" evidence="2">
    <location>
        <begin position="1"/>
        <end position="116"/>
    </location>
</feature>
<comment type="caution">
    <text evidence="3">The sequence shown here is derived from an EMBL/GenBank/DDBJ whole genome shotgun (WGS) entry which is preliminary data.</text>
</comment>
<dbReference type="InterPro" id="IPR007573">
    <property type="entry name" value="QWRF"/>
</dbReference>
<dbReference type="Pfam" id="PF04484">
    <property type="entry name" value="QWRF"/>
    <property type="match status" value="1"/>
</dbReference>
<dbReference type="PANTHER" id="PTHR31807">
    <property type="entry name" value="AUGMIN FAMILY MEMBER"/>
    <property type="match status" value="1"/>
</dbReference>
<feature type="compositionally biased region" description="Low complexity" evidence="2">
    <location>
        <begin position="92"/>
        <end position="104"/>
    </location>
</feature>
<keyword evidence="4" id="KW-1185">Reference proteome</keyword>
<dbReference type="PANTHER" id="PTHR31807:SF31">
    <property type="entry name" value="QWRF MOTIF PROTEIN (DUF566)-RELATED"/>
    <property type="match status" value="1"/>
</dbReference>
<name>A0ABU6QD68_9FABA</name>
<sequence length="561" mass="61364">MSPATSSSSSSSSSSLADHITNDRLRDRDREHQKPTTINASTLASSLTRQKSSRNNDANKASSKENDRHFLPASLRNIAKFASSSSPPPSSSPAISSPSSSSSPVKKLSSNNTCIGPARLSLDETGIYKKSLSSSRRNHPDYYSNVSNSIESEPGYFNSPSRTTRKLGREVPSKYMAMMTTDTASSFDESMLTATAATTTKNKSIVMHKSSAIKRANSLINGYKSSMSQWALSPGRSGSPTMCVDNKEKLPSSFSSLRPNKNKNNNKSVEKILSLGFDLFRTRKSSSSFGGNNSNSEDVHLLRLLDNRLLQWRFANAKAHVVNENVSQTVQSNLIFALDGLTKLRNSVMQKKIQLEREKLKMKLNLVLRSQMKLLGTWGAMEREHMAEIAVMKECLHSVVCKVPLLEGATVDTQAAFIAQRQASDLTASINSMLTTFSLPAGKTAELVSELAEVVAQEKLLLQEFYELFHAIRILQDLRCRRRSCRVIHLVAVVHVGCAKRALLNRFLSLSSIESTGHRSDATTDGGLLRPLTLRLRSSTAGGRGPSAATPTPLPPHPPPQ</sequence>
<feature type="compositionally biased region" description="Pro residues" evidence="2">
    <location>
        <begin position="552"/>
        <end position="561"/>
    </location>
</feature>
<evidence type="ECO:0000256" key="1">
    <source>
        <dbReference type="ARBA" id="ARBA00010016"/>
    </source>
</evidence>